<protein>
    <submittedName>
        <fullName evidence="2">Acetyltransferase</fullName>
    </submittedName>
</protein>
<comment type="caution">
    <text evidence="2">The sequence shown here is derived from an EMBL/GenBank/DDBJ whole genome shotgun (WGS) entry which is preliminary data.</text>
</comment>
<evidence type="ECO:0000259" key="1">
    <source>
        <dbReference type="PROSITE" id="PS51186"/>
    </source>
</evidence>
<dbReference type="PROSITE" id="PS51186">
    <property type="entry name" value="GNAT"/>
    <property type="match status" value="1"/>
</dbReference>
<feature type="domain" description="N-acetyltransferase" evidence="1">
    <location>
        <begin position="34"/>
        <end position="178"/>
    </location>
</feature>
<dbReference type="PANTHER" id="PTHR39173">
    <property type="entry name" value="ACETYLTRANSFERASE"/>
    <property type="match status" value="1"/>
</dbReference>
<proteinExistence type="predicted"/>
<gene>
    <name evidence="2" type="ORF">Aco03nite_085170</name>
</gene>
<reference evidence="2 3" key="1">
    <citation type="submission" date="2021-01" db="EMBL/GenBank/DDBJ databases">
        <title>Whole genome shotgun sequence of Actinoplanes couchii NBRC 106145.</title>
        <authorList>
            <person name="Komaki H."/>
            <person name="Tamura T."/>
        </authorList>
    </citation>
    <scope>NUCLEOTIDE SEQUENCE [LARGE SCALE GENOMIC DNA]</scope>
    <source>
        <strain evidence="2 3">NBRC 106145</strain>
    </source>
</reference>
<dbReference type="PANTHER" id="PTHR39173:SF1">
    <property type="entry name" value="ACETYLTRANSFERASE"/>
    <property type="match status" value="1"/>
</dbReference>
<dbReference type="Pfam" id="PF13302">
    <property type="entry name" value="Acetyltransf_3"/>
    <property type="match status" value="1"/>
</dbReference>
<dbReference type="InterPro" id="IPR016181">
    <property type="entry name" value="Acyl_CoA_acyltransferase"/>
</dbReference>
<dbReference type="InterPro" id="IPR000182">
    <property type="entry name" value="GNAT_dom"/>
</dbReference>
<dbReference type="SUPFAM" id="SSF55729">
    <property type="entry name" value="Acyl-CoA N-acyltransferases (Nat)"/>
    <property type="match status" value="1"/>
</dbReference>
<dbReference type="Proteomes" id="UP000612282">
    <property type="component" value="Unassembled WGS sequence"/>
</dbReference>
<name>A0ABQ3XNP7_9ACTN</name>
<dbReference type="Gene3D" id="3.40.630.30">
    <property type="match status" value="1"/>
</dbReference>
<keyword evidence="3" id="KW-1185">Reference proteome</keyword>
<organism evidence="2 3">
    <name type="scientific">Actinoplanes couchii</name>
    <dbReference type="NCBI Taxonomy" id="403638"/>
    <lineage>
        <taxon>Bacteria</taxon>
        <taxon>Bacillati</taxon>
        <taxon>Actinomycetota</taxon>
        <taxon>Actinomycetes</taxon>
        <taxon>Micromonosporales</taxon>
        <taxon>Micromonosporaceae</taxon>
        <taxon>Actinoplanes</taxon>
    </lineage>
</organism>
<sequence>MKSVLKLISPTTELRAAWLASRDEWGIGVHQPGSGLRPGDDLDSPSGFAEWVARLHRESDESRPPATGLVHAAYWWIVSPEDFVLGTISLRYALTDFLLQAAGHIGYSVRPSARGHGVASWALAEVLDAARRQRLGSVLITCDEDNAASARVIEKNGGVLEDVRDTPVGRKRRYWIGL</sequence>
<accession>A0ABQ3XNP7</accession>
<dbReference type="EMBL" id="BOMG01000104">
    <property type="protein sequence ID" value="GID60113.1"/>
    <property type="molecule type" value="Genomic_DNA"/>
</dbReference>
<evidence type="ECO:0000313" key="3">
    <source>
        <dbReference type="Proteomes" id="UP000612282"/>
    </source>
</evidence>
<evidence type="ECO:0000313" key="2">
    <source>
        <dbReference type="EMBL" id="GID60113.1"/>
    </source>
</evidence>